<dbReference type="SMART" id="SM00108">
    <property type="entry name" value="B_lectin"/>
    <property type="match status" value="2"/>
</dbReference>
<dbReference type="AlphaFoldDB" id="A0AAD1EMT4"/>
<feature type="domain" description="Bulb-type lectin" evidence="3">
    <location>
        <begin position="154"/>
        <end position="261"/>
    </location>
</feature>
<dbReference type="InterPro" id="IPR001480">
    <property type="entry name" value="Bulb-type_lectin_dom"/>
</dbReference>
<dbReference type="Proteomes" id="UP000283946">
    <property type="component" value="Chromosome"/>
</dbReference>
<dbReference type="Gene3D" id="2.90.10.10">
    <property type="entry name" value="Bulb-type lectin domain"/>
    <property type="match status" value="4"/>
</dbReference>
<evidence type="ECO:0000256" key="1">
    <source>
        <dbReference type="SAM" id="MobiDB-lite"/>
    </source>
</evidence>
<feature type="chain" id="PRO_5042166555" description="Bulb-type lectin domain-containing protein" evidence="2">
    <location>
        <begin position="36"/>
        <end position="640"/>
    </location>
</feature>
<dbReference type="PROSITE" id="PS50927">
    <property type="entry name" value="BULB_LECTIN"/>
    <property type="match status" value="2"/>
</dbReference>
<dbReference type="PANTHER" id="PTHR40032">
    <property type="entry name" value="EXPORTED PROTEIN-RELATED"/>
    <property type="match status" value="1"/>
</dbReference>
<sequence>MKRTNKSSREIVSRIFAMLCIVVALIGGASTAALAEGINSTKSGSDLTAGQTLKSPNGTFSATMQTDGNFVVYSGSQSTWSSGTNGNAGTKLSVQSDGNLVLYSAANKPEWQSGTSGTATSTVLTMQNDGNLVLYSTGGISLWSTLNGPTGYSQDHMVNSQTLRSTWALVSSNLRYKAAMQSDGNFVVYDNLTPTFSTATNGGNRLVLQDDGNVVVLASDGSPLWNAGTGGYSRSTTLTMQNDGSLELTSTGAIKLWSARLGDIIKPALSASISADINHRNAQSLVAGAAQISQYPQPTSSETQGRASSVATQDERLRRQRDLYVNAGEKLTSFSTDYSIDSITISGTSASAVVSERTYLTRAGVASSVNQHQSFYALQQTARLEYGNEAWKLHNLDHREISDDRIPETILPSSQSVAAQSDGSAAKKLDQLMESKSFSQSDDALSSPMVAQGKAQAEKEEADKKISLQYVSGSPYDKRAAVLYARQHAENRAPATQFKPNDDDCANFISQALWASGWPQVGGPISGDGDEHNWFGNAAKLSDTWGKAQPLFDYGFHTTGRFHYVDNSARPGLGDITFWIWSNKKTHLPGNNVFDHASIVTSLDPNGMPYYSYHSDDIRDKPLSAILAQDPNAIYSDWSY</sequence>
<dbReference type="InterPro" id="IPR024301">
    <property type="entry name" value="Amidase_6"/>
</dbReference>
<dbReference type="Pfam" id="PF12671">
    <property type="entry name" value="Amidase_6"/>
    <property type="match status" value="1"/>
</dbReference>
<feature type="signal peptide" evidence="2">
    <location>
        <begin position="1"/>
        <end position="35"/>
    </location>
</feature>
<dbReference type="EMBL" id="CP028130">
    <property type="protein sequence ID" value="AZZ56431.1"/>
    <property type="molecule type" value="Genomic_DNA"/>
</dbReference>
<keyword evidence="2" id="KW-0732">Signal</keyword>
<dbReference type="PANTHER" id="PTHR40032:SF1">
    <property type="entry name" value="EXPORTED PROTEIN"/>
    <property type="match status" value="1"/>
</dbReference>
<evidence type="ECO:0000259" key="3">
    <source>
        <dbReference type="PROSITE" id="PS50927"/>
    </source>
</evidence>
<dbReference type="RefSeq" id="WP_104265611.1">
    <property type="nucleotide sequence ID" value="NZ_CP028130.1"/>
</dbReference>
<evidence type="ECO:0000313" key="5">
    <source>
        <dbReference type="Proteomes" id="UP000283946"/>
    </source>
</evidence>
<feature type="domain" description="Bulb-type lectin" evidence="3">
    <location>
        <begin position="38"/>
        <end position="147"/>
    </location>
</feature>
<gene>
    <name evidence="4" type="ORF">C7V51_11500</name>
</gene>
<organism evidence="4 5">
    <name type="scientific">Rathayibacter iranicus</name>
    <dbReference type="NCBI Taxonomy" id="59737"/>
    <lineage>
        <taxon>Bacteria</taxon>
        <taxon>Bacillati</taxon>
        <taxon>Actinomycetota</taxon>
        <taxon>Actinomycetes</taxon>
        <taxon>Micrococcales</taxon>
        <taxon>Microbacteriaceae</taxon>
        <taxon>Rathayibacter</taxon>
    </lineage>
</organism>
<name>A0AAD1EMT4_9MICO</name>
<feature type="region of interest" description="Disordered" evidence="1">
    <location>
        <begin position="294"/>
        <end position="314"/>
    </location>
</feature>
<feature type="compositionally biased region" description="Polar residues" evidence="1">
    <location>
        <begin position="294"/>
        <end position="312"/>
    </location>
</feature>
<dbReference type="InterPro" id="IPR036426">
    <property type="entry name" value="Bulb-type_lectin_dom_sf"/>
</dbReference>
<reference evidence="4 5" key="1">
    <citation type="submission" date="2018-03" db="EMBL/GenBank/DDBJ databases">
        <title>Bacteriophage NCPPB3778 and a type I-E CRISPR drive the evolution of the US Biological Select Agent, Rathayibacter toxicus.</title>
        <authorList>
            <person name="Davis E.W.II."/>
            <person name="Tabima J.F."/>
            <person name="Weisberg A.J."/>
            <person name="Dantas Lopes L."/>
            <person name="Wiseman M.S."/>
            <person name="Wiseman M.S."/>
            <person name="Pupko T."/>
            <person name="Belcher M.S."/>
            <person name="Sechler A.J."/>
            <person name="Tancos M.A."/>
            <person name="Schroeder B.K."/>
            <person name="Murray T.D."/>
            <person name="Luster D.G."/>
            <person name="Schneider W.L."/>
            <person name="Rogers E."/>
            <person name="Andreote F.D."/>
            <person name="Grunwald N.J."/>
            <person name="Putnam M.L."/>
            <person name="Chang J.H."/>
        </authorList>
    </citation>
    <scope>NUCLEOTIDE SEQUENCE [LARGE SCALE GENOMIC DNA]</scope>
    <source>
        <strain evidence="4 5">NCCPB 2253</strain>
    </source>
</reference>
<dbReference type="KEGG" id="ria:C7V51_11500"/>
<evidence type="ECO:0000313" key="4">
    <source>
        <dbReference type="EMBL" id="AZZ56431.1"/>
    </source>
</evidence>
<evidence type="ECO:0000256" key="2">
    <source>
        <dbReference type="SAM" id="SignalP"/>
    </source>
</evidence>
<dbReference type="SUPFAM" id="SSF51110">
    <property type="entry name" value="alpha-D-mannose-specific plant lectins"/>
    <property type="match status" value="2"/>
</dbReference>
<dbReference type="CDD" id="cd00028">
    <property type="entry name" value="B_lectin"/>
    <property type="match status" value="1"/>
</dbReference>
<accession>A0AAD1EMT4</accession>
<proteinExistence type="predicted"/>
<protein>
    <recommendedName>
        <fullName evidence="3">Bulb-type lectin domain-containing protein</fullName>
    </recommendedName>
</protein>